<evidence type="ECO:0000313" key="3">
    <source>
        <dbReference type="Proteomes" id="UP000031202"/>
    </source>
</evidence>
<dbReference type="EMBL" id="JWSZ01000001">
    <property type="protein sequence ID" value="KIC60025.1"/>
    <property type="molecule type" value="Genomic_DNA"/>
</dbReference>
<dbReference type="AlphaFoldDB" id="A0A0B4D760"/>
<evidence type="ECO:0000256" key="1">
    <source>
        <dbReference type="SAM" id="MobiDB-lite"/>
    </source>
</evidence>
<organism evidence="2 3">
    <name type="scientific">Microbacterium hominis</name>
    <dbReference type="NCBI Taxonomy" id="162426"/>
    <lineage>
        <taxon>Bacteria</taxon>
        <taxon>Bacillati</taxon>
        <taxon>Actinomycetota</taxon>
        <taxon>Actinomycetes</taxon>
        <taxon>Micrococcales</taxon>
        <taxon>Microbacteriaceae</taxon>
        <taxon>Microbacterium</taxon>
    </lineage>
</organism>
<reference evidence="2 3" key="1">
    <citation type="submission" date="2014-12" db="EMBL/GenBank/DDBJ databases">
        <title>Genome sequencing of Microbacterium hominis TPW29.</title>
        <authorList>
            <person name="Tan P.W."/>
            <person name="Chan K.-G."/>
        </authorList>
    </citation>
    <scope>NUCLEOTIDE SEQUENCE [LARGE SCALE GENOMIC DNA]</scope>
    <source>
        <strain evidence="2 3">TPW29</strain>
    </source>
</reference>
<gene>
    <name evidence="2" type="ORF">RM52_01010</name>
</gene>
<comment type="caution">
    <text evidence="2">The sequence shown here is derived from an EMBL/GenBank/DDBJ whole genome shotgun (WGS) entry which is preliminary data.</text>
</comment>
<name>A0A0B4D760_9MICO</name>
<evidence type="ECO:0000313" key="2">
    <source>
        <dbReference type="EMBL" id="KIC60025.1"/>
    </source>
</evidence>
<protein>
    <submittedName>
        <fullName evidence="2">Uncharacterized protein</fullName>
    </submittedName>
</protein>
<feature type="region of interest" description="Disordered" evidence="1">
    <location>
        <begin position="36"/>
        <end position="65"/>
    </location>
</feature>
<accession>A0A0B4D760</accession>
<proteinExistence type="predicted"/>
<dbReference type="Proteomes" id="UP000031202">
    <property type="component" value="Unassembled WGS sequence"/>
</dbReference>
<sequence length="65" mass="7372">MDAELRGEVRDWLALPVVLNERHLLIVSQLPSLPGQIPPPIRTPTRSRCRQSTEVGGLPDLFEYH</sequence>